<dbReference type="GO" id="GO:0003677">
    <property type="term" value="F:DNA binding"/>
    <property type="evidence" value="ECO:0007669"/>
    <property type="project" value="UniProtKB-KW"/>
</dbReference>
<gene>
    <name evidence="15" type="ORF">JGZ69_00305</name>
</gene>
<dbReference type="PRINTS" id="PR00417">
    <property type="entry name" value="PRTPISMRASEI"/>
</dbReference>
<evidence type="ECO:0000313" key="16">
    <source>
        <dbReference type="Proteomes" id="UP000595512"/>
    </source>
</evidence>
<evidence type="ECO:0000313" key="15">
    <source>
        <dbReference type="EMBL" id="QQX25509.1"/>
    </source>
</evidence>
<dbReference type="Gene3D" id="2.70.20.10">
    <property type="entry name" value="Topoisomerase I, domain 3"/>
    <property type="match status" value="1"/>
</dbReference>
<dbReference type="KEGG" id="hspo:JGZ69_00305"/>
<evidence type="ECO:0000256" key="10">
    <source>
        <dbReference type="ARBA" id="ARBA00031985"/>
    </source>
</evidence>
<dbReference type="InterPro" id="IPR013497">
    <property type="entry name" value="Topo_IA_cen"/>
</dbReference>
<dbReference type="Gene3D" id="1.10.460.10">
    <property type="entry name" value="Topoisomerase I, domain 2"/>
    <property type="match status" value="1"/>
</dbReference>
<keyword evidence="5" id="KW-0460">Magnesium</keyword>
<reference evidence="15 16" key="1">
    <citation type="submission" date="2020-12" db="EMBL/GenBank/DDBJ databases">
        <title>Taxonomic evaluation of the Bacillus sporothermodurans group of bacteria based on whole genome sequences.</title>
        <authorList>
            <person name="Fiedler G."/>
            <person name="Herbstmann A.-D."/>
            <person name="Doll E."/>
            <person name="Wenning M."/>
            <person name="Brinks E."/>
            <person name="Kabisch J."/>
            <person name="Breitenwieser F."/>
            <person name="Lappann M."/>
            <person name="Boehnlein C."/>
            <person name="Franz C."/>
        </authorList>
    </citation>
    <scope>NUCLEOTIDE SEQUENCE [LARGE SCALE GENOMIC DNA]</scope>
    <source>
        <strain evidence="15 16">DSM 10599</strain>
    </source>
</reference>
<feature type="domain" description="Topo IA-type catalytic" evidence="14">
    <location>
        <begin position="159"/>
        <end position="613"/>
    </location>
</feature>
<dbReference type="RefSeq" id="WP_107958597.1">
    <property type="nucleotide sequence ID" value="NZ_CP066701.1"/>
</dbReference>
<dbReference type="Pfam" id="PF13342">
    <property type="entry name" value="Toprim_Crpt"/>
    <property type="match status" value="1"/>
</dbReference>
<dbReference type="InterPro" id="IPR023405">
    <property type="entry name" value="Topo_IA_core_domain"/>
</dbReference>
<dbReference type="Pfam" id="PF01131">
    <property type="entry name" value="Topoisom_bac"/>
    <property type="match status" value="1"/>
</dbReference>
<dbReference type="InterPro" id="IPR034144">
    <property type="entry name" value="TOPRIM_TopoIII"/>
</dbReference>
<evidence type="ECO:0000259" key="14">
    <source>
        <dbReference type="PROSITE" id="PS52039"/>
    </source>
</evidence>
<evidence type="ECO:0000256" key="3">
    <source>
        <dbReference type="ARBA" id="ARBA00012891"/>
    </source>
</evidence>
<dbReference type="CDD" id="cd03362">
    <property type="entry name" value="TOPRIM_TopoIA_TopoIII"/>
    <property type="match status" value="1"/>
</dbReference>
<keyword evidence="6" id="KW-0799">Topoisomerase</keyword>
<feature type="domain" description="Toprim" evidence="13">
    <location>
        <begin position="3"/>
        <end position="140"/>
    </location>
</feature>
<dbReference type="PANTHER" id="PTHR11390">
    <property type="entry name" value="PROKARYOTIC DNA TOPOISOMERASE"/>
    <property type="match status" value="1"/>
</dbReference>
<dbReference type="NCBIfam" id="NF005829">
    <property type="entry name" value="PRK07726.1"/>
    <property type="match status" value="1"/>
</dbReference>
<keyword evidence="4" id="KW-0479">Metal-binding</keyword>
<dbReference type="AlphaFoldDB" id="A0AB37HC15"/>
<dbReference type="SMART" id="SM00493">
    <property type="entry name" value="TOPRIM"/>
    <property type="match status" value="1"/>
</dbReference>
<dbReference type="GO" id="GO:0003917">
    <property type="term" value="F:DNA topoisomerase type I (single strand cut, ATP-independent) activity"/>
    <property type="evidence" value="ECO:0007669"/>
    <property type="project" value="UniProtKB-EC"/>
</dbReference>
<organism evidence="15 16">
    <name type="scientific">Heyndrickxia sporothermodurans</name>
    <dbReference type="NCBI Taxonomy" id="46224"/>
    <lineage>
        <taxon>Bacteria</taxon>
        <taxon>Bacillati</taxon>
        <taxon>Bacillota</taxon>
        <taxon>Bacilli</taxon>
        <taxon>Bacillales</taxon>
        <taxon>Bacillaceae</taxon>
        <taxon>Heyndrickxia</taxon>
    </lineage>
</organism>
<dbReference type="InterPro" id="IPR003601">
    <property type="entry name" value="Topo_IA_2"/>
</dbReference>
<dbReference type="GO" id="GO:0046872">
    <property type="term" value="F:metal ion binding"/>
    <property type="evidence" value="ECO:0007669"/>
    <property type="project" value="UniProtKB-KW"/>
</dbReference>
<evidence type="ECO:0000256" key="12">
    <source>
        <dbReference type="ARBA" id="ARBA00032877"/>
    </source>
</evidence>
<evidence type="ECO:0000259" key="13">
    <source>
        <dbReference type="PROSITE" id="PS50880"/>
    </source>
</evidence>
<comment type="similarity">
    <text evidence="2">Belongs to the type IA topoisomerase family.</text>
</comment>
<dbReference type="SUPFAM" id="SSF56712">
    <property type="entry name" value="Prokaryotic type I DNA topoisomerase"/>
    <property type="match status" value="1"/>
</dbReference>
<sequence>MGSVLIIAEKPSQAQAYFTALNGSKKHDGYFEIPKSSIFPDGAKLTYAIGHLITLFEPHDYEESLKNWSLDNLPIIPTKFKFKVSSDKIKQFNIVKKLLDECNEIIIGTDCDREGESIARLIINQAGASHKPTKRLWINSLEDDEIIKGFKNLKDGKDYIHYSEEAQARQISDWLVGLNTSRLYSLLLFKKGVKGEGGRNVSFSVGRVQTPTLKLIYDRQKEIENFKPKPFFELESLFSTNSGTYKGRYKGKYDSKNEVQDLLRKSGISSTGKSIGEIKDVKKEVKKTPSPQLFSLSSLQVLANKKFRYSPNQVLKIVQSLYDNPLKLVTYPRTDTPYITDSEFAYLKDNLSNYQKLANQVFEPHSLEPNKRYVNSKKVQEHYAIVPTKKIPSDTVINSLTIEQKNIYFEILKSALGMFHAPYVYEETTIVTTVNELPFETKGKIEKSKGWKEMFLDDPKDEDNEELKESLLPDVSSGMKVESMLQIKEGKTTKPKQYTEGDLIPLMRDCGKKIKEIDEESKAILNEVEGLGTEATRSNIIEGLKKQKYIEVKKNKVFVTKKGEILCQAVEGTLLAKPELTAKWESYLKKIGKGEGDKKTFILNTINFTKSIVENTKQSIEFLKIDSQIQAMQSIDNIALCPTCKKGHIIEKKEFYGCTEYKNGCKQTFPKKKNDKSLTKTQIKQLCEKGKTSKIKGFKKKDSTDKFEAFLELKDGKVMFAFK</sequence>
<dbReference type="PROSITE" id="PS52039">
    <property type="entry name" value="TOPO_IA_2"/>
    <property type="match status" value="1"/>
</dbReference>
<dbReference type="InterPro" id="IPR006171">
    <property type="entry name" value="TOPRIM_dom"/>
</dbReference>
<evidence type="ECO:0000256" key="6">
    <source>
        <dbReference type="ARBA" id="ARBA00023029"/>
    </source>
</evidence>
<dbReference type="EC" id="5.6.2.1" evidence="3"/>
<name>A0AB37HC15_9BACI</name>
<dbReference type="Gene3D" id="3.40.50.140">
    <property type="match status" value="1"/>
</dbReference>
<dbReference type="Gene3D" id="1.10.290.10">
    <property type="entry name" value="Topoisomerase I, domain 4"/>
    <property type="match status" value="1"/>
</dbReference>
<evidence type="ECO:0000256" key="5">
    <source>
        <dbReference type="ARBA" id="ARBA00022842"/>
    </source>
</evidence>
<dbReference type="InterPro" id="IPR025589">
    <property type="entry name" value="Toprim_C_rpt"/>
</dbReference>
<dbReference type="InterPro" id="IPR013824">
    <property type="entry name" value="Topo_IA_cen_sub1"/>
</dbReference>
<dbReference type="CDD" id="cd00186">
    <property type="entry name" value="TOP1Ac"/>
    <property type="match status" value="1"/>
</dbReference>
<evidence type="ECO:0000256" key="8">
    <source>
        <dbReference type="ARBA" id="ARBA00023235"/>
    </source>
</evidence>
<dbReference type="GO" id="GO:0043597">
    <property type="term" value="C:cytoplasmic replication fork"/>
    <property type="evidence" value="ECO:0007669"/>
    <property type="project" value="TreeGrafter"/>
</dbReference>
<proteinExistence type="inferred from homology"/>
<dbReference type="SMART" id="SM00436">
    <property type="entry name" value="TOP1Bc"/>
    <property type="match status" value="1"/>
</dbReference>
<evidence type="ECO:0000256" key="11">
    <source>
        <dbReference type="ARBA" id="ARBA00032235"/>
    </source>
</evidence>
<dbReference type="InterPro" id="IPR003602">
    <property type="entry name" value="Topo_IA_DNA-bd_dom"/>
</dbReference>
<dbReference type="InterPro" id="IPR005738">
    <property type="entry name" value="TopoIII"/>
</dbReference>
<dbReference type="Pfam" id="PF01751">
    <property type="entry name" value="Toprim"/>
    <property type="match status" value="1"/>
</dbReference>
<evidence type="ECO:0000256" key="2">
    <source>
        <dbReference type="ARBA" id="ARBA00009446"/>
    </source>
</evidence>
<dbReference type="PROSITE" id="PS00396">
    <property type="entry name" value="TOPO_IA_1"/>
    <property type="match status" value="1"/>
</dbReference>
<dbReference type="GO" id="GO:0006281">
    <property type="term" value="P:DNA repair"/>
    <property type="evidence" value="ECO:0007669"/>
    <property type="project" value="TreeGrafter"/>
</dbReference>
<dbReference type="InterPro" id="IPR023406">
    <property type="entry name" value="Topo_IA_AS"/>
</dbReference>
<dbReference type="InterPro" id="IPR013826">
    <property type="entry name" value="Topo_IA_cen_sub3"/>
</dbReference>
<dbReference type="PROSITE" id="PS50880">
    <property type="entry name" value="TOPRIM"/>
    <property type="match status" value="1"/>
</dbReference>
<dbReference type="InterPro" id="IPR000380">
    <property type="entry name" value="Topo_IA"/>
</dbReference>
<accession>A0AB37HC15</accession>
<dbReference type="EMBL" id="CP066701">
    <property type="protein sequence ID" value="QQX25509.1"/>
    <property type="molecule type" value="Genomic_DNA"/>
</dbReference>
<evidence type="ECO:0000256" key="9">
    <source>
        <dbReference type="ARBA" id="ARBA00030003"/>
    </source>
</evidence>
<dbReference type="SMART" id="SM00437">
    <property type="entry name" value="TOP1Ac"/>
    <property type="match status" value="1"/>
</dbReference>
<keyword evidence="7" id="KW-0238">DNA-binding</keyword>
<dbReference type="NCBIfam" id="TIGR01056">
    <property type="entry name" value="topB"/>
    <property type="match status" value="1"/>
</dbReference>
<keyword evidence="8" id="KW-0413">Isomerase</keyword>
<evidence type="ECO:0000256" key="7">
    <source>
        <dbReference type="ARBA" id="ARBA00023125"/>
    </source>
</evidence>
<dbReference type="PANTHER" id="PTHR11390:SF21">
    <property type="entry name" value="DNA TOPOISOMERASE 3-ALPHA"/>
    <property type="match status" value="1"/>
</dbReference>
<dbReference type="GO" id="GO:0006310">
    <property type="term" value="P:DNA recombination"/>
    <property type="evidence" value="ECO:0007669"/>
    <property type="project" value="TreeGrafter"/>
</dbReference>
<evidence type="ECO:0000256" key="4">
    <source>
        <dbReference type="ARBA" id="ARBA00022723"/>
    </source>
</evidence>
<evidence type="ECO:0000256" key="1">
    <source>
        <dbReference type="ARBA" id="ARBA00000213"/>
    </source>
</evidence>
<protein>
    <recommendedName>
        <fullName evidence="3">DNA topoisomerase</fullName>
        <ecNumber evidence="3">5.6.2.1</ecNumber>
    </recommendedName>
    <alternativeName>
        <fullName evidence="12">Omega-protein</fullName>
    </alternativeName>
    <alternativeName>
        <fullName evidence="11">Relaxing enzyme</fullName>
    </alternativeName>
    <alternativeName>
        <fullName evidence="9">Swivelase</fullName>
    </alternativeName>
    <alternativeName>
        <fullName evidence="10">Untwisting enzyme</fullName>
    </alternativeName>
</protein>
<dbReference type="Proteomes" id="UP000595512">
    <property type="component" value="Chromosome"/>
</dbReference>
<dbReference type="InterPro" id="IPR013825">
    <property type="entry name" value="Topo_IA_cen_sub2"/>
</dbReference>
<comment type="catalytic activity">
    <reaction evidence="1">
        <text>ATP-independent breakage of single-stranded DNA, followed by passage and rejoining.</text>
        <dbReference type="EC" id="5.6.2.1"/>
    </reaction>
</comment>
<dbReference type="GO" id="GO:0006265">
    <property type="term" value="P:DNA topological change"/>
    <property type="evidence" value="ECO:0007669"/>
    <property type="project" value="InterPro"/>
</dbReference>